<gene>
    <name evidence="9 12" type="primary">pcp</name>
    <name evidence="13" type="ORF">BU638_10135</name>
    <name evidence="12" type="ORF">BU653_08355</name>
    <name evidence="14" type="ORF">BU676_09650</name>
    <name evidence="11" type="ORF">RCF65_09615</name>
</gene>
<keyword evidence="6 9" id="KW-0645">Protease</keyword>
<evidence type="ECO:0000256" key="9">
    <source>
        <dbReference type="HAMAP-Rule" id="MF_00417"/>
    </source>
</evidence>
<comment type="subunit">
    <text evidence="9">Homotetramer.</text>
</comment>
<reference evidence="12" key="2">
    <citation type="submission" date="2018-03" db="EMBL/GenBank/DDBJ databases">
        <authorList>
            <person name="Naushad S."/>
        </authorList>
    </citation>
    <scope>NUCLEOTIDE SEQUENCE</scope>
    <source>
        <strain evidence="13">SNUC 105</strain>
        <strain evidence="14">SNUC 1363</strain>
        <strain evidence="12">SNUC 505</strain>
    </source>
</reference>
<dbReference type="PIRSF" id="PIRSF015592">
    <property type="entry name" value="Prld-crbxl_pptds"/>
    <property type="match status" value="1"/>
</dbReference>
<dbReference type="InterPro" id="IPR033694">
    <property type="entry name" value="PGPEP1_Cys_AS"/>
</dbReference>
<evidence type="ECO:0000256" key="5">
    <source>
        <dbReference type="ARBA" id="ARBA00022490"/>
    </source>
</evidence>
<evidence type="ECO:0000313" key="11">
    <source>
        <dbReference type="EMBL" id="MDQ7176248.1"/>
    </source>
</evidence>
<dbReference type="GO" id="GO:0016920">
    <property type="term" value="F:pyroglutamyl-peptidase activity"/>
    <property type="evidence" value="ECO:0007669"/>
    <property type="project" value="UniProtKB-UniRule"/>
</dbReference>
<accession>A0AAE5W870</accession>
<evidence type="ECO:0000256" key="4">
    <source>
        <dbReference type="ARBA" id="ARBA00006641"/>
    </source>
</evidence>
<dbReference type="Proteomes" id="UP000242144">
    <property type="component" value="Unassembled WGS sequence"/>
</dbReference>
<evidence type="ECO:0000313" key="15">
    <source>
        <dbReference type="Proteomes" id="UP000242008"/>
    </source>
</evidence>
<proteinExistence type="inferred from homology"/>
<organism evidence="12 17">
    <name type="scientific">Staphylococcus chromogenes</name>
    <name type="common">Staphylococcus hyicus subsp. chromogenes</name>
    <dbReference type="NCBI Taxonomy" id="46126"/>
    <lineage>
        <taxon>Bacteria</taxon>
        <taxon>Bacillati</taxon>
        <taxon>Bacillota</taxon>
        <taxon>Bacilli</taxon>
        <taxon>Bacillales</taxon>
        <taxon>Staphylococcaceae</taxon>
        <taxon>Staphylococcus</taxon>
    </lineage>
</organism>
<comment type="subcellular location">
    <subcellularLocation>
        <location evidence="3 9">Cytoplasm</location>
    </subcellularLocation>
</comment>
<dbReference type="HAMAP" id="MF_00417">
    <property type="entry name" value="Pyrrolid_peptidase"/>
    <property type="match status" value="1"/>
</dbReference>
<evidence type="ECO:0000313" key="14">
    <source>
        <dbReference type="EMBL" id="PTG68706.1"/>
    </source>
</evidence>
<dbReference type="EMBL" id="JAVGJF010000079">
    <property type="protein sequence ID" value="MDQ7176248.1"/>
    <property type="molecule type" value="Genomic_DNA"/>
</dbReference>
<dbReference type="NCBIfam" id="NF009676">
    <property type="entry name" value="PRK13197.1"/>
    <property type="match status" value="1"/>
</dbReference>
<evidence type="ECO:0000313" key="18">
    <source>
        <dbReference type="Proteomes" id="UP001240157"/>
    </source>
</evidence>
<evidence type="ECO:0000256" key="1">
    <source>
        <dbReference type="ARBA" id="ARBA00001770"/>
    </source>
</evidence>
<evidence type="ECO:0000313" key="17">
    <source>
        <dbReference type="Proteomes" id="UP000242704"/>
    </source>
</evidence>
<evidence type="ECO:0000256" key="7">
    <source>
        <dbReference type="ARBA" id="ARBA00022801"/>
    </source>
</evidence>
<evidence type="ECO:0000256" key="2">
    <source>
        <dbReference type="ARBA" id="ARBA00002280"/>
    </source>
</evidence>
<evidence type="ECO:0000313" key="16">
    <source>
        <dbReference type="Proteomes" id="UP000242144"/>
    </source>
</evidence>
<sequence length="213" mass="23369">MNILVTGFDPFGGEKVNPAFEAVKGLPSEIKGHPIDILEIPTVFGKSIDVIKEQFKTKTYDMVIAVGQAGGRYEMTPERVAINIDDARIPDNDNQQPIDQPIQKEGSEAYFTTLPVKRMVEAMKKEGVPASLSNSAGTFVCNHIMYQLLYLAATSYPGLKTGFIHVPFAPEQVIEKPNQPSMSIETMTKGLKIAIQTCIENDTDIKAILGTTH</sequence>
<dbReference type="Proteomes" id="UP001240157">
    <property type="component" value="Unassembled WGS sequence"/>
</dbReference>
<name>A0AAE5W870_STACR</name>
<dbReference type="SUPFAM" id="SSF53182">
    <property type="entry name" value="Pyrrolidone carboxyl peptidase (pyroglutamate aminopeptidase)"/>
    <property type="match status" value="1"/>
</dbReference>
<feature type="active site" evidence="9">
    <location>
        <position position="78"/>
    </location>
</feature>
<evidence type="ECO:0000256" key="10">
    <source>
        <dbReference type="PROSITE-ProRule" id="PRU10077"/>
    </source>
</evidence>
<dbReference type="PROSITE" id="PS01334">
    <property type="entry name" value="PYRASE_CYS"/>
    <property type="match status" value="1"/>
</dbReference>
<keyword evidence="7 9" id="KW-0378">Hydrolase</keyword>
<evidence type="ECO:0000313" key="12">
    <source>
        <dbReference type="EMBL" id="PTG12841.1"/>
    </source>
</evidence>
<dbReference type="InterPro" id="IPR029762">
    <property type="entry name" value="PGP-I_bact-type"/>
</dbReference>
<dbReference type="GO" id="GO:0006508">
    <property type="term" value="P:proteolysis"/>
    <property type="evidence" value="ECO:0007669"/>
    <property type="project" value="UniProtKB-KW"/>
</dbReference>
<keyword evidence="8 9" id="KW-0788">Thiol protease</keyword>
<dbReference type="Gene3D" id="3.40.630.20">
    <property type="entry name" value="Peptidase C15, pyroglutamyl peptidase I-like"/>
    <property type="match status" value="1"/>
</dbReference>
<protein>
    <recommendedName>
        <fullName evidence="9">Pyrrolidone-carboxylate peptidase</fullName>
        <ecNumber evidence="9">3.4.19.3</ecNumber>
    </recommendedName>
    <alternativeName>
        <fullName evidence="9">5-oxoprolyl-peptidase</fullName>
    </alternativeName>
    <alternativeName>
        <fullName evidence="9">Pyroglutamyl-peptidase I</fullName>
        <shortName evidence="9">PGP-I</shortName>
        <shortName evidence="9">Pyrase</shortName>
    </alternativeName>
</protein>
<dbReference type="Pfam" id="PF01470">
    <property type="entry name" value="Peptidase_C15"/>
    <property type="match status" value="1"/>
</dbReference>
<dbReference type="InterPro" id="IPR036440">
    <property type="entry name" value="Peptidase_C15-like_sf"/>
</dbReference>
<dbReference type="EC" id="3.4.19.3" evidence="9"/>
<feature type="active site" evidence="9 10">
    <location>
        <position position="141"/>
    </location>
</feature>
<keyword evidence="15" id="KW-1185">Reference proteome</keyword>
<comment type="catalytic activity">
    <reaction evidence="1 9 10">
        <text>Release of an N-terminal pyroglutamyl group from a polypeptide, the second amino acid generally not being Pro.</text>
        <dbReference type="EC" id="3.4.19.3"/>
    </reaction>
</comment>
<reference evidence="15 16" key="1">
    <citation type="journal article" date="2016" name="Front. Microbiol.">
        <title>Comprehensive Phylogenetic Analysis of Bovine Non-aureus Staphylococci Species Based on Whole-Genome Sequencing.</title>
        <authorList>
            <person name="Naushad S."/>
            <person name="Barkema H.W."/>
            <person name="Luby C."/>
            <person name="Condas L.A."/>
            <person name="Nobrega D.B."/>
            <person name="Carson D.A."/>
            <person name="De Buck J."/>
        </authorList>
    </citation>
    <scope>NUCLEOTIDE SEQUENCE [LARGE SCALE GENOMIC DNA]</scope>
    <source>
        <strain evidence="13 16">SNUC 105</strain>
        <strain evidence="14 15">SNUC 1363</strain>
        <strain evidence="12 17">SNUC 505</strain>
    </source>
</reference>
<dbReference type="EMBL" id="PZCM01000016">
    <property type="protein sequence ID" value="PTG25892.1"/>
    <property type="molecule type" value="Genomic_DNA"/>
</dbReference>
<evidence type="ECO:0000313" key="13">
    <source>
        <dbReference type="EMBL" id="PTG25892.1"/>
    </source>
</evidence>
<comment type="caution">
    <text evidence="12">The sequence shown here is derived from an EMBL/GenBank/DDBJ whole genome shotgun (WGS) entry which is preliminary data.</text>
</comment>
<comment type="similarity">
    <text evidence="4 9">Belongs to the peptidase C15 family.</text>
</comment>
<evidence type="ECO:0000256" key="3">
    <source>
        <dbReference type="ARBA" id="ARBA00004496"/>
    </source>
</evidence>
<dbReference type="EMBL" id="PZAO01000026">
    <property type="protein sequence ID" value="PTG68706.1"/>
    <property type="molecule type" value="Genomic_DNA"/>
</dbReference>
<dbReference type="FunFam" id="3.40.630.20:FF:000001">
    <property type="entry name" value="Pyrrolidone-carboxylate peptidase"/>
    <property type="match status" value="1"/>
</dbReference>
<dbReference type="InterPro" id="IPR000816">
    <property type="entry name" value="Peptidase_C15"/>
</dbReference>
<keyword evidence="5 9" id="KW-0963">Cytoplasm</keyword>
<dbReference type="EMBL" id="PZBZ01000044">
    <property type="protein sequence ID" value="PTG12841.1"/>
    <property type="molecule type" value="Genomic_DNA"/>
</dbReference>
<dbReference type="NCBIfam" id="TIGR00504">
    <property type="entry name" value="pyro_pdase"/>
    <property type="match status" value="1"/>
</dbReference>
<dbReference type="PANTHER" id="PTHR23402">
    <property type="entry name" value="PROTEASE FAMILY C15 PYROGLUTAMYL-PEPTIDASE I-RELATED"/>
    <property type="match status" value="1"/>
</dbReference>
<evidence type="ECO:0000256" key="8">
    <source>
        <dbReference type="ARBA" id="ARBA00022807"/>
    </source>
</evidence>
<dbReference type="AlphaFoldDB" id="A0AAE5W870"/>
<evidence type="ECO:0000256" key="6">
    <source>
        <dbReference type="ARBA" id="ARBA00022670"/>
    </source>
</evidence>
<dbReference type="RefSeq" id="WP_037576410.1">
    <property type="nucleotide sequence ID" value="NZ_CP133244.1"/>
</dbReference>
<dbReference type="PRINTS" id="PR00706">
    <property type="entry name" value="PYROGLUPTASE"/>
</dbReference>
<dbReference type="InterPro" id="IPR016125">
    <property type="entry name" value="Peptidase_C15-like"/>
</dbReference>
<dbReference type="Proteomes" id="UP000242008">
    <property type="component" value="Unassembled WGS sequence"/>
</dbReference>
<dbReference type="Proteomes" id="UP000242704">
    <property type="component" value="Unassembled WGS sequence"/>
</dbReference>
<reference evidence="11 18" key="3">
    <citation type="submission" date="2023-08" db="EMBL/GenBank/DDBJ databases">
        <title>Whole genome sequencing of Staphylococcus chromogenes NNSch 2386.</title>
        <authorList>
            <person name="Kropotov V.S."/>
            <person name="Boriskina E.V."/>
            <person name="Gordinskaya N.A."/>
            <person name="Shkurkina I.S."/>
            <person name="Kryazhev D.V."/>
            <person name="Alekseeva A.E."/>
            <person name="Makhova M.A."/>
        </authorList>
    </citation>
    <scope>NUCLEOTIDE SEQUENCE [LARGE SCALE GENOMIC DNA]</scope>
    <source>
        <strain evidence="11 18">NNSch 2386</strain>
    </source>
</reference>
<feature type="active site" evidence="9">
    <location>
        <position position="165"/>
    </location>
</feature>
<dbReference type="GO" id="GO:0005829">
    <property type="term" value="C:cytosol"/>
    <property type="evidence" value="ECO:0007669"/>
    <property type="project" value="InterPro"/>
</dbReference>
<dbReference type="CDD" id="cd00501">
    <property type="entry name" value="Peptidase_C15"/>
    <property type="match status" value="1"/>
</dbReference>
<comment type="function">
    <text evidence="2 9">Removes 5-oxoproline from various penultimate amino acid residues except L-proline.</text>
</comment>
<dbReference type="PANTHER" id="PTHR23402:SF1">
    <property type="entry name" value="PYROGLUTAMYL-PEPTIDASE I"/>
    <property type="match status" value="1"/>
</dbReference>